<dbReference type="AlphaFoldDB" id="A0A2P2LE52"/>
<keyword evidence="2" id="KW-0732">Signal</keyword>
<feature type="region of interest" description="Disordered" evidence="1">
    <location>
        <begin position="46"/>
        <end position="68"/>
    </location>
</feature>
<protein>
    <submittedName>
        <fullName evidence="3">Uncharacterized protein</fullName>
    </submittedName>
</protein>
<reference evidence="3" key="1">
    <citation type="submission" date="2018-02" db="EMBL/GenBank/DDBJ databases">
        <title>Rhizophora mucronata_Transcriptome.</title>
        <authorList>
            <person name="Meera S.P."/>
            <person name="Sreeshan A."/>
            <person name="Augustine A."/>
        </authorList>
    </citation>
    <scope>NUCLEOTIDE SEQUENCE</scope>
    <source>
        <tissue evidence="3">Leaf</tissue>
    </source>
</reference>
<organism evidence="3">
    <name type="scientific">Rhizophora mucronata</name>
    <name type="common">Asiatic mangrove</name>
    <dbReference type="NCBI Taxonomy" id="61149"/>
    <lineage>
        <taxon>Eukaryota</taxon>
        <taxon>Viridiplantae</taxon>
        <taxon>Streptophyta</taxon>
        <taxon>Embryophyta</taxon>
        <taxon>Tracheophyta</taxon>
        <taxon>Spermatophyta</taxon>
        <taxon>Magnoliopsida</taxon>
        <taxon>eudicotyledons</taxon>
        <taxon>Gunneridae</taxon>
        <taxon>Pentapetalae</taxon>
        <taxon>rosids</taxon>
        <taxon>fabids</taxon>
        <taxon>Malpighiales</taxon>
        <taxon>Rhizophoraceae</taxon>
        <taxon>Rhizophora</taxon>
    </lineage>
</organism>
<evidence type="ECO:0000256" key="1">
    <source>
        <dbReference type="SAM" id="MobiDB-lite"/>
    </source>
</evidence>
<feature type="compositionally biased region" description="Polar residues" evidence="1">
    <location>
        <begin position="53"/>
        <end position="63"/>
    </location>
</feature>
<evidence type="ECO:0000256" key="2">
    <source>
        <dbReference type="SAM" id="SignalP"/>
    </source>
</evidence>
<name>A0A2P2LE52_RHIMU</name>
<proteinExistence type="predicted"/>
<accession>A0A2P2LE52</accession>
<feature type="signal peptide" evidence="2">
    <location>
        <begin position="1"/>
        <end position="19"/>
    </location>
</feature>
<sequence length="92" mass="10755">MIFITVMMTALFLSLAVTAKEVKFDIDYEQSFESFPQEKTMKSKRSFQKWKSLPNSGNNSFKGSRSKKWTKDMNSDILHINNNYLPKLPKEL</sequence>
<feature type="chain" id="PRO_5015177605" evidence="2">
    <location>
        <begin position="20"/>
        <end position="92"/>
    </location>
</feature>
<evidence type="ECO:0000313" key="3">
    <source>
        <dbReference type="EMBL" id="MBX16229.1"/>
    </source>
</evidence>
<dbReference type="EMBL" id="GGEC01035745">
    <property type="protein sequence ID" value="MBX16229.1"/>
    <property type="molecule type" value="Transcribed_RNA"/>
</dbReference>